<keyword evidence="4" id="KW-1185">Reference proteome</keyword>
<dbReference type="Proteomes" id="UP000826462">
    <property type="component" value="Chromosome 1"/>
</dbReference>
<dbReference type="RefSeq" id="WP_219798525.1">
    <property type="nucleotide sequence ID" value="NZ_CP080095.1"/>
</dbReference>
<proteinExistence type="predicted"/>
<dbReference type="PANTHER" id="PTHR31250">
    <property type="entry name" value="IQ DOMAIN-CONTAINING PROTEIN IQM3"/>
    <property type="match status" value="1"/>
</dbReference>
<reference evidence="3 4" key="1">
    <citation type="submission" date="2021-07" db="EMBL/GenBank/DDBJ databases">
        <title>Paraburkholderia edwinii protects Aspergillus sp. from phenazines by acting as a toxin sponge.</title>
        <authorList>
            <person name="Dahlstrom K.M."/>
            <person name="Newman D.K."/>
        </authorList>
    </citation>
    <scope>NUCLEOTIDE SEQUENCE [LARGE SCALE GENOMIC DNA]</scope>
    <source>
        <strain evidence="3 4">Pe01</strain>
    </source>
</reference>
<evidence type="ECO:0008006" key="5">
    <source>
        <dbReference type="Google" id="ProtNLM"/>
    </source>
</evidence>
<gene>
    <name evidence="3" type="ORF">KZJ38_01825</name>
</gene>
<name>A0ABX8UPE9_9BURK</name>
<dbReference type="PANTHER" id="PTHR31250:SF27">
    <property type="entry name" value="IQ DOMAIN-CONTAINING PROTEIN IQM5"/>
    <property type="match status" value="1"/>
</dbReference>
<protein>
    <recommendedName>
        <fullName evidence="5">Cyclic nucleotide-binding domain-containing protein</fullName>
    </recommendedName>
</protein>
<evidence type="ECO:0000313" key="4">
    <source>
        <dbReference type="Proteomes" id="UP000826462"/>
    </source>
</evidence>
<organism evidence="3 4">
    <name type="scientific">Paraburkholderia edwinii</name>
    <dbReference type="NCBI Taxonomy" id="2861782"/>
    <lineage>
        <taxon>Bacteria</taxon>
        <taxon>Pseudomonadati</taxon>
        <taxon>Pseudomonadota</taxon>
        <taxon>Betaproteobacteria</taxon>
        <taxon>Burkholderiales</taxon>
        <taxon>Burkholderiaceae</taxon>
        <taxon>Paraburkholderia</taxon>
    </lineage>
</organism>
<evidence type="ECO:0000256" key="1">
    <source>
        <dbReference type="ARBA" id="ARBA00004496"/>
    </source>
</evidence>
<sequence length="169" mass="18334">MLKIGGYDADQIAAAGPIPVPYLDAAARAQYEVFVSQGMLCQKDGSGALQPMDTQGQTYMYVMDGRGTLYAGDDMDLQHHSSFLSGAPVAAAGAIRVASGQLNYLTDQSGHYAPSTDHTAQVLQKLRSLGVDLSQVQTDYRGMSRQQWAARGTTFDRYYPVEGVRTKPY</sequence>
<evidence type="ECO:0000313" key="3">
    <source>
        <dbReference type="EMBL" id="QYD69155.1"/>
    </source>
</evidence>
<accession>A0ABX8UPE9</accession>
<keyword evidence="2" id="KW-0963">Cytoplasm</keyword>
<evidence type="ECO:0000256" key="2">
    <source>
        <dbReference type="ARBA" id="ARBA00022490"/>
    </source>
</evidence>
<dbReference type="EMBL" id="CP080095">
    <property type="protein sequence ID" value="QYD69155.1"/>
    <property type="molecule type" value="Genomic_DNA"/>
</dbReference>
<dbReference type="InterPro" id="IPR044159">
    <property type="entry name" value="IQM"/>
</dbReference>
<comment type="subcellular location">
    <subcellularLocation>
        <location evidence="1">Cytoplasm</location>
    </subcellularLocation>
</comment>